<dbReference type="InterPro" id="IPR017970">
    <property type="entry name" value="Homeobox_CS"/>
</dbReference>
<dbReference type="Proteomes" id="UP000694941">
    <property type="component" value="Unplaced"/>
</dbReference>
<accession>A0ABM1B713</accession>
<evidence type="ECO:0000256" key="2">
    <source>
        <dbReference type="ARBA" id="ARBA00022473"/>
    </source>
</evidence>
<dbReference type="PROSITE" id="PS50071">
    <property type="entry name" value="HOMEOBOX_2"/>
    <property type="match status" value="1"/>
</dbReference>
<dbReference type="GO" id="GO:0003677">
    <property type="term" value="F:DNA binding"/>
    <property type="evidence" value="ECO:0007669"/>
    <property type="project" value="UniProtKB-KW"/>
</dbReference>
<dbReference type="InterPro" id="IPR020479">
    <property type="entry name" value="HD_metazoa"/>
</dbReference>
<dbReference type="GeneID" id="106460883"/>
<keyword evidence="2" id="KW-0217">Developmental protein</keyword>
<feature type="DNA-binding region" description="Homeobox" evidence="6">
    <location>
        <begin position="285"/>
        <end position="344"/>
    </location>
</feature>
<dbReference type="SUPFAM" id="SSF46689">
    <property type="entry name" value="Homeodomain-like"/>
    <property type="match status" value="1"/>
</dbReference>
<keyword evidence="3 6" id="KW-0238">DNA-binding</keyword>
<dbReference type="PRINTS" id="PR00024">
    <property type="entry name" value="HOMEOBOX"/>
</dbReference>
<dbReference type="PANTHER" id="PTHR45946:SF4">
    <property type="entry name" value="HOMEOBOX PROTEIN ROUGH-RELATED"/>
    <property type="match status" value="1"/>
</dbReference>
<sequence>MNSNVVHSTSCHNSQPGTYGASLYGPELAAPHIFYGQSPEHLPRPNNHYVGNSVVTSFPGLDHRSSLLNREGNSQLPAHLANDTSSGMAYNNLDGSVRYVHPGRLGHSEIGNSGNHTLSSMGYVSSSTDTGRSNATQIAENFAFGVLEYGSEAKCPRNVSPHHQNMIITGSESRRNGLDAPGVDTTTSPHPCMATVGLPRRNGFGYQQGYEASHRDTCQSDSGTSEGVVITSKTSLMAQHSAPVPKYKWMQFKRNMSKNAHKSDHEYNGIGHGGCGVGGDSSASNGPGRTNFTTKQLTELEKEFHFNKYLTRARRIEIANALQLNETQVKIWFQNRRMKQKKRMKEGLVPPETITPEINSTCHEHKPVTRIPPSNVSTATVLPANKGTC</sequence>
<protein>
    <submittedName>
        <fullName evidence="11">Homeobox protein Hox-C1a</fullName>
    </submittedName>
</protein>
<evidence type="ECO:0000256" key="3">
    <source>
        <dbReference type="ARBA" id="ARBA00023125"/>
    </source>
</evidence>
<dbReference type="CDD" id="cd00086">
    <property type="entry name" value="homeodomain"/>
    <property type="match status" value="1"/>
</dbReference>
<evidence type="ECO:0000256" key="6">
    <source>
        <dbReference type="PROSITE-ProRule" id="PRU00108"/>
    </source>
</evidence>
<comment type="subcellular location">
    <subcellularLocation>
        <location evidence="1 6 7">Nucleus</location>
    </subcellularLocation>
</comment>
<gene>
    <name evidence="11" type="primary">LOC106460883</name>
</gene>
<organism evidence="10 11">
    <name type="scientific">Limulus polyphemus</name>
    <name type="common">Atlantic horseshoe crab</name>
    <dbReference type="NCBI Taxonomy" id="6850"/>
    <lineage>
        <taxon>Eukaryota</taxon>
        <taxon>Metazoa</taxon>
        <taxon>Ecdysozoa</taxon>
        <taxon>Arthropoda</taxon>
        <taxon>Chelicerata</taxon>
        <taxon>Merostomata</taxon>
        <taxon>Xiphosura</taxon>
        <taxon>Limulidae</taxon>
        <taxon>Limulus</taxon>
    </lineage>
</organism>
<feature type="domain" description="Homeobox" evidence="9">
    <location>
        <begin position="283"/>
        <end position="343"/>
    </location>
</feature>
<evidence type="ECO:0000256" key="7">
    <source>
        <dbReference type="RuleBase" id="RU000682"/>
    </source>
</evidence>
<dbReference type="PROSITE" id="PS00027">
    <property type="entry name" value="HOMEOBOX_1"/>
    <property type="match status" value="1"/>
</dbReference>
<keyword evidence="10" id="KW-1185">Reference proteome</keyword>
<dbReference type="PANTHER" id="PTHR45946">
    <property type="entry name" value="HOMEOBOX PROTEIN ROUGH-RELATED"/>
    <property type="match status" value="1"/>
</dbReference>
<evidence type="ECO:0000256" key="4">
    <source>
        <dbReference type="ARBA" id="ARBA00023155"/>
    </source>
</evidence>
<dbReference type="InterPro" id="IPR046327">
    <property type="entry name" value="HXA1/B1/D1"/>
</dbReference>
<keyword evidence="5 6" id="KW-0539">Nucleus</keyword>
<evidence type="ECO:0000256" key="8">
    <source>
        <dbReference type="SAM" id="MobiDB-lite"/>
    </source>
</evidence>
<reference evidence="11" key="1">
    <citation type="submission" date="2025-08" db="UniProtKB">
        <authorList>
            <consortium name="RefSeq"/>
        </authorList>
    </citation>
    <scope>IDENTIFICATION</scope>
    <source>
        <tissue evidence="11">Muscle</tissue>
    </source>
</reference>
<dbReference type="Pfam" id="PF00046">
    <property type="entry name" value="Homeodomain"/>
    <property type="match status" value="1"/>
</dbReference>
<proteinExistence type="predicted"/>
<feature type="region of interest" description="Disordered" evidence="8">
    <location>
        <begin position="172"/>
        <end position="198"/>
    </location>
</feature>
<dbReference type="Gene3D" id="1.10.10.60">
    <property type="entry name" value="Homeodomain-like"/>
    <property type="match status" value="1"/>
</dbReference>
<dbReference type="InterPro" id="IPR009057">
    <property type="entry name" value="Homeodomain-like_sf"/>
</dbReference>
<evidence type="ECO:0000259" key="9">
    <source>
        <dbReference type="PROSITE" id="PS50071"/>
    </source>
</evidence>
<dbReference type="RefSeq" id="XP_013776095.1">
    <property type="nucleotide sequence ID" value="XM_013920641.2"/>
</dbReference>
<feature type="region of interest" description="Disordered" evidence="8">
    <location>
        <begin position="364"/>
        <end position="389"/>
    </location>
</feature>
<name>A0ABM1B713_LIMPO</name>
<evidence type="ECO:0000313" key="10">
    <source>
        <dbReference type="Proteomes" id="UP000694941"/>
    </source>
</evidence>
<dbReference type="SMART" id="SM00389">
    <property type="entry name" value="HOX"/>
    <property type="match status" value="1"/>
</dbReference>
<evidence type="ECO:0000256" key="1">
    <source>
        <dbReference type="ARBA" id="ARBA00004123"/>
    </source>
</evidence>
<keyword evidence="4 6" id="KW-0371">Homeobox</keyword>
<evidence type="ECO:0000313" key="11">
    <source>
        <dbReference type="RefSeq" id="XP_013776095.1"/>
    </source>
</evidence>
<evidence type="ECO:0000256" key="5">
    <source>
        <dbReference type="ARBA" id="ARBA00023242"/>
    </source>
</evidence>
<dbReference type="InterPro" id="IPR001356">
    <property type="entry name" value="HD"/>
</dbReference>